<evidence type="ECO:0000256" key="1">
    <source>
        <dbReference type="SAM" id="MobiDB-lite"/>
    </source>
</evidence>
<dbReference type="AlphaFoldDB" id="A0A1H5VJP6"/>
<name>A0A1H5VJP6_9FIRM</name>
<feature type="compositionally biased region" description="Acidic residues" evidence="1">
    <location>
        <begin position="607"/>
        <end position="621"/>
    </location>
</feature>
<proteinExistence type="predicted"/>
<feature type="region of interest" description="Disordered" evidence="1">
    <location>
        <begin position="517"/>
        <end position="545"/>
    </location>
</feature>
<sequence length="684" mass="73723">MKVKNFKSTTYEKTVAYLLTGVLFFTSLVSLILLNLTNTYAAEETDLEADIYVNLSDFTMTVDGNTNEIKTYTLEDYDTFLEDYNNNNLADIYITEFLFDGVSTVCKMSLSDDLTAIEDNDLIEANVININTVANIEFSGTAKKTTIAVNTNDKEGDINLMLNNVTLTSKNTLPAIIAYNKDTSYDAAKVTIYSMAGTTNNVTGGRLKKVSLMDKDNLDQYASYSSNYTNSDLSAYYGVYSASEIENILFATETADSEGVSEGDPLYYYKFAGAISSDIALYFAGSGSLSITSTKNEGIETKGDIYFEGGEGDYTITAYDDCINASSNGSLISISVNSLVVCCAIEYEINDNGETVAASDSEGDGIDSNGSIYIYNGLIITKACEQSQDSGLDSNSGIYINGGTVCSTGNMLDAISEESSQVYLTLTFSQKVEAGTSIVITDDNENVVMAYTTDRAYQSIVLSSSDLALDTSYHLYKGGELEGTIFNGYYTSVSSYITGTMQQYTSTSSDSFAAGMPNREETTGETVIDKTPTGEVPTGEMPTGEVPTGEMPIGEMPNLDFGQSANEITTQQAGSTDFVITSSSHSFSGISDAVLVTVADSETTELAADENELMESTDETTSETSKEATERTSVDSSELAADTDDVETSDNAQIITYIVIIAFSLVLIISMFSINVLFKKLDKE</sequence>
<keyword evidence="4" id="KW-1185">Reference proteome</keyword>
<reference evidence="3 4" key="1">
    <citation type="submission" date="2016-10" db="EMBL/GenBank/DDBJ databases">
        <authorList>
            <person name="de Groot N.N."/>
        </authorList>
    </citation>
    <scope>NUCLEOTIDE SEQUENCE [LARGE SCALE GENOMIC DNA]</scope>
    <source>
        <strain evidence="3 4">D15d</strain>
    </source>
</reference>
<keyword evidence="2" id="KW-1133">Transmembrane helix</keyword>
<feature type="compositionally biased region" description="Basic and acidic residues" evidence="1">
    <location>
        <begin position="624"/>
        <end position="633"/>
    </location>
</feature>
<dbReference type="Proteomes" id="UP000236726">
    <property type="component" value="Unassembled WGS sequence"/>
</dbReference>
<protein>
    <submittedName>
        <fullName evidence="3">Uncharacterized protein</fullName>
    </submittedName>
</protein>
<keyword evidence="2" id="KW-0812">Transmembrane</keyword>
<dbReference type="EMBL" id="FNUL01000011">
    <property type="protein sequence ID" value="SEF87440.1"/>
    <property type="molecule type" value="Genomic_DNA"/>
</dbReference>
<dbReference type="RefSeq" id="WP_181022527.1">
    <property type="nucleotide sequence ID" value="NZ_FNUL01000011.1"/>
</dbReference>
<dbReference type="InterPro" id="IPR025584">
    <property type="entry name" value="Cthe_2159"/>
</dbReference>
<feature type="region of interest" description="Disordered" evidence="1">
    <location>
        <begin position="607"/>
        <end position="645"/>
    </location>
</feature>
<evidence type="ECO:0000313" key="3">
    <source>
        <dbReference type="EMBL" id="SEF87440.1"/>
    </source>
</evidence>
<organism evidence="3 4">
    <name type="scientific">Lachnospira multipara</name>
    <dbReference type="NCBI Taxonomy" id="28051"/>
    <lineage>
        <taxon>Bacteria</taxon>
        <taxon>Bacillati</taxon>
        <taxon>Bacillota</taxon>
        <taxon>Clostridia</taxon>
        <taxon>Lachnospirales</taxon>
        <taxon>Lachnospiraceae</taxon>
        <taxon>Lachnospira</taxon>
    </lineage>
</organism>
<evidence type="ECO:0000256" key="2">
    <source>
        <dbReference type="SAM" id="Phobius"/>
    </source>
</evidence>
<dbReference type="Pfam" id="PF14262">
    <property type="entry name" value="Cthe_2159"/>
    <property type="match status" value="1"/>
</dbReference>
<gene>
    <name evidence="3" type="ORF">SAMN05216537_11178</name>
</gene>
<evidence type="ECO:0000313" key="4">
    <source>
        <dbReference type="Proteomes" id="UP000236726"/>
    </source>
</evidence>
<accession>A0A1H5VJP6</accession>
<keyword evidence="2" id="KW-0472">Membrane</keyword>
<feature type="transmembrane region" description="Helical" evidence="2">
    <location>
        <begin position="15"/>
        <end position="36"/>
    </location>
</feature>
<feature type="transmembrane region" description="Helical" evidence="2">
    <location>
        <begin position="654"/>
        <end position="678"/>
    </location>
</feature>